<feature type="domain" description="PRONE" evidence="12">
    <location>
        <begin position="1203"/>
        <end position="1563"/>
    </location>
</feature>
<dbReference type="Proteomes" id="UP001327560">
    <property type="component" value="Chromosome 2"/>
</dbReference>
<evidence type="ECO:0000256" key="1">
    <source>
        <dbReference type="ARBA" id="ARBA00004123"/>
    </source>
</evidence>
<sequence>MTSENRQSAQKGEAPSCSTTHEGIGHGVQRQRSLNGRTTGPTRRSTKGQWTAEEDAILYRAVERFKGKNWKKIAECFPDRTDVQCLHRWQKVLNPELVKGPWSKEEDEIIVEMVKKFGPTKWSTIAQALPGRIGKQCRERWHNHLNPTINKEPWTQEEEIALIHAHQMYGNKWAELTKFLPGRTDNAIKNHWHSSVKKKLNSYLASGLLSEFKGLPHMESAAGAVNSQKSNGSGTKERPEVEDTSECSQTTIAKVGFCQSDGNLVSVNQNNALVDNDTKLDRDDNIKEIQDSHVLICTNQYYASMEELAHAVPEVHCDASTSANLLAEEISQKIADCVSVLELPNDSSLDESQVSLAETSNVPEHPSIKNNENAHILWPNYMDMEVSNLLLNNDSRYEKSLFELDVCPGSIQECSIEFDASSIVDSKYFSGENCQNTFSCEAHSFNACSNSLYPASSPGKVELLYSNSLSAILPIIPPYTCEGDLKLDRDNTSETNEISVGAEDSEVITCSYDGFAYSNCSSFCPNGSSKPKLCLVEDTGQEIGTPKLTHTETLGSSTPDTNHRVMHSDGNLAMQTVEPQDSGALFYEPPRFPGFEIPFVSCDLISSVDLQQAYSPLGIRQLMMSSVSCSKPYGLWDSPSHEESPDSLLKSAAKSFMCTPSIMKKRNRELLSPISEQRADKKPGTEVALGSLCSYPVNDADNPCMVNVSDEVTSNAISSGQQKEPVLFDEDKENVCQDDEKENLCHSSCYKLDKNINKEPKASADSFDKLASSTMTVSAATKYDVVSSRWRPPRILIEHNANDKGIFSLRENGLPTNGSPSIGAKYLKVKSLRSSENASDYCQIDTSVESLSNFSVFFSPSVNRNKDPNSVPVVSVQTPSTRPSPLVVEKSSSAVDGDIGYLNIFDDTPGIKRGIESPSAWKSPWFMNSLLPGSRISTDITFEFQDIGYFMSPGDRSYDAIGLMKQLSEHTAVVISEAQELLRSTGESKLHKKNLPEENFEPEEDLENCRMPSKVMTEARVLDFSGVSPTVINGHRKKQQRKQKEDPHAHFPGSLQSSQPLKRSWPSSPFFFFLFIPFNNKVPTFHFPSSSNLCPSTTQAINFPPLHSIRLAVLPSLKFHSERKLLGAIVLAALSRVMVRFLKRGHGLEQGEEKRGHGLEQGEEMLRPASEGKNGGPLEVQHIGCGLDRPSDIAPKSRLSRECSCRDGPASDIELMKEKFAKLLLGEDMSGGGKGVSSALALSNAITNLAASVFSEQRCLEPMPAETKARWRKEIDWLLSVTDHIVEFVPCRQGGSNMEIMTTQQRRDLQANIPALRKLDAILLGYLDDFKDQNEFWYVSKDDESVKGSTNRNDDKWWLPVVKVPSQGLSEVSRNLLQFQKESVNQVLKAAMAINAQVLMEMEVPEAYIDSLPKNGRASLGIAIYRSITDDFFDPGQFLESMDLSTEHKILDLKDRIEASVIIWKRKMHNKDSKSSWGSAVSMEKREQFEERAETILRLIKHSFPRIPQSALDTSKIQYNRDVGHAILESYSRVLESLAFTVMSQIEDVLYADSVSRNPSANKDSIRRSLADSEMGPLNKLGNKEEMENLNETSNSMTLEDFMGWRVNPDSGTEKKDSMSLENECCKDDMKMKKPPNVLTTKKFSYLEKLENLRGLRSPTARH</sequence>
<feature type="domain" description="HTH myb-type" evidence="11">
    <location>
        <begin position="94"/>
        <end position="149"/>
    </location>
</feature>
<keyword evidence="3" id="KW-0677">Repeat</keyword>
<feature type="domain" description="Myb-like" evidence="10">
    <location>
        <begin position="42"/>
        <end position="93"/>
    </location>
</feature>
<dbReference type="PROSITE" id="PS51294">
    <property type="entry name" value="HTH_MYB"/>
    <property type="match status" value="3"/>
</dbReference>
<keyword evidence="2 8" id="KW-0344">Guanine-nucleotide releasing factor</keyword>
<dbReference type="FunFam" id="1.10.10.60:FF:000010">
    <property type="entry name" value="Transcriptional activator Myb isoform A"/>
    <property type="match status" value="1"/>
</dbReference>
<dbReference type="Gene3D" id="1.20.58.1310">
    <property type="entry name" value="PRONE domain, subdomain 2"/>
    <property type="match status" value="1"/>
</dbReference>
<dbReference type="FunFam" id="1.20.58.2010:FF:000001">
    <property type="entry name" value="Rop guanine nucleotide exchange factor 14"/>
    <property type="match status" value="1"/>
</dbReference>
<dbReference type="PANTHER" id="PTHR33101">
    <property type="entry name" value="ROP GUANINE NUCLEOTIDE EXCHANGE FACTOR 1"/>
    <property type="match status" value="1"/>
</dbReference>
<evidence type="ECO:0000256" key="7">
    <source>
        <dbReference type="ARBA" id="ARBA00023242"/>
    </source>
</evidence>
<evidence type="ECO:0000256" key="2">
    <source>
        <dbReference type="ARBA" id="ARBA00022658"/>
    </source>
</evidence>
<evidence type="ECO:0000256" key="3">
    <source>
        <dbReference type="ARBA" id="ARBA00022737"/>
    </source>
</evidence>
<proteinExistence type="predicted"/>
<feature type="region of interest" description="Disordered" evidence="9">
    <location>
        <begin position="222"/>
        <end position="246"/>
    </location>
</feature>
<keyword evidence="5" id="KW-0238">DNA-binding</keyword>
<feature type="compositionally biased region" description="Polar residues" evidence="9">
    <location>
        <begin position="30"/>
        <end position="49"/>
    </location>
</feature>
<dbReference type="FunFam" id="1.10.10.60:FF:000016">
    <property type="entry name" value="Transcriptional activator Myb isoform A"/>
    <property type="match status" value="1"/>
</dbReference>
<evidence type="ECO:0000256" key="5">
    <source>
        <dbReference type="ARBA" id="ARBA00023125"/>
    </source>
</evidence>
<evidence type="ECO:0000313" key="13">
    <source>
        <dbReference type="EMBL" id="WOK97215.1"/>
    </source>
</evidence>
<feature type="domain" description="HTH myb-type" evidence="11">
    <location>
        <begin position="42"/>
        <end position="93"/>
    </location>
</feature>
<dbReference type="CDD" id="cd00167">
    <property type="entry name" value="SANT"/>
    <property type="match status" value="3"/>
</dbReference>
<keyword evidence="6" id="KW-0804">Transcription</keyword>
<keyword evidence="7" id="KW-0539">Nucleus</keyword>
<comment type="subcellular location">
    <subcellularLocation>
        <location evidence="1">Nucleus</location>
    </subcellularLocation>
</comment>
<dbReference type="PANTHER" id="PTHR33101:SF10">
    <property type="entry name" value="ROP GUANINE NUCLEOTIDE EXCHANGE FACTOR 12"/>
    <property type="match status" value="1"/>
</dbReference>
<protein>
    <submittedName>
        <fullName evidence="13">Myb-related protein 3R-1-like isoform X2</fullName>
    </submittedName>
</protein>
<dbReference type="GO" id="GO:0005634">
    <property type="term" value="C:nucleus"/>
    <property type="evidence" value="ECO:0007669"/>
    <property type="project" value="UniProtKB-SubCell"/>
</dbReference>
<organism evidence="13 14">
    <name type="scientific">Canna indica</name>
    <name type="common">Indian-shot</name>
    <dbReference type="NCBI Taxonomy" id="4628"/>
    <lineage>
        <taxon>Eukaryota</taxon>
        <taxon>Viridiplantae</taxon>
        <taxon>Streptophyta</taxon>
        <taxon>Embryophyta</taxon>
        <taxon>Tracheophyta</taxon>
        <taxon>Spermatophyta</taxon>
        <taxon>Magnoliopsida</taxon>
        <taxon>Liliopsida</taxon>
        <taxon>Zingiberales</taxon>
        <taxon>Cannaceae</taxon>
        <taxon>Canna</taxon>
    </lineage>
</organism>
<feature type="compositionally biased region" description="Polar residues" evidence="9">
    <location>
        <begin position="1"/>
        <end position="21"/>
    </location>
</feature>
<dbReference type="GO" id="GO:0005085">
    <property type="term" value="F:guanyl-nucleotide exchange factor activity"/>
    <property type="evidence" value="ECO:0007669"/>
    <property type="project" value="UniProtKB-UniRule"/>
</dbReference>
<feature type="domain" description="Myb-like" evidence="10">
    <location>
        <begin position="94"/>
        <end position="145"/>
    </location>
</feature>
<dbReference type="Gene3D" id="1.10.10.60">
    <property type="entry name" value="Homeodomain-like"/>
    <property type="match status" value="3"/>
</dbReference>
<dbReference type="InterPro" id="IPR001005">
    <property type="entry name" value="SANT/Myb"/>
</dbReference>
<evidence type="ECO:0000256" key="8">
    <source>
        <dbReference type="PROSITE-ProRule" id="PRU00663"/>
    </source>
</evidence>
<dbReference type="FunFam" id="1.10.10.60:FF:000324">
    <property type="entry name" value="Transcription factor MYB3R-2"/>
    <property type="match status" value="1"/>
</dbReference>
<name>A0AAQ3Q3M0_9LILI</name>
<evidence type="ECO:0000256" key="6">
    <source>
        <dbReference type="ARBA" id="ARBA00023163"/>
    </source>
</evidence>
<feature type="compositionally biased region" description="Polar residues" evidence="9">
    <location>
        <begin position="225"/>
        <end position="234"/>
    </location>
</feature>
<dbReference type="SMART" id="SM00717">
    <property type="entry name" value="SANT"/>
    <property type="match status" value="3"/>
</dbReference>
<dbReference type="Gene3D" id="1.20.58.2010">
    <property type="entry name" value="PRONE domain, subdomain 1"/>
    <property type="match status" value="1"/>
</dbReference>
<evidence type="ECO:0000256" key="9">
    <source>
        <dbReference type="SAM" id="MobiDB-lite"/>
    </source>
</evidence>
<dbReference type="FunFam" id="1.20.58.1310:FF:000001">
    <property type="entry name" value="Rop guanine nucleotide exchange factor 9"/>
    <property type="match status" value="1"/>
</dbReference>
<feature type="region of interest" description="Disordered" evidence="9">
    <location>
        <begin position="1557"/>
        <end position="1581"/>
    </location>
</feature>
<reference evidence="13 14" key="1">
    <citation type="submission" date="2023-10" db="EMBL/GenBank/DDBJ databases">
        <title>Chromosome-scale genome assembly provides insights into flower coloration mechanisms of Canna indica.</title>
        <authorList>
            <person name="Li C."/>
        </authorList>
    </citation>
    <scope>NUCLEOTIDE SEQUENCE [LARGE SCALE GENOMIC DNA]</scope>
    <source>
        <tissue evidence="13">Flower</tissue>
    </source>
</reference>
<dbReference type="Pfam" id="PF03759">
    <property type="entry name" value="PRONE"/>
    <property type="match status" value="1"/>
</dbReference>
<evidence type="ECO:0000259" key="12">
    <source>
        <dbReference type="PROSITE" id="PS51334"/>
    </source>
</evidence>
<dbReference type="SUPFAM" id="SSF46689">
    <property type="entry name" value="Homeodomain-like"/>
    <property type="match status" value="2"/>
</dbReference>
<dbReference type="Pfam" id="PF13921">
    <property type="entry name" value="Myb_DNA-bind_6"/>
    <property type="match status" value="1"/>
</dbReference>
<dbReference type="InterPro" id="IPR038937">
    <property type="entry name" value="RopGEF"/>
</dbReference>
<evidence type="ECO:0000256" key="4">
    <source>
        <dbReference type="ARBA" id="ARBA00023015"/>
    </source>
</evidence>
<feature type="region of interest" description="Disordered" evidence="9">
    <location>
        <begin position="1029"/>
        <end position="1061"/>
    </location>
</feature>
<dbReference type="InterPro" id="IPR017930">
    <property type="entry name" value="Myb_dom"/>
</dbReference>
<dbReference type="GO" id="GO:0006355">
    <property type="term" value="P:regulation of DNA-templated transcription"/>
    <property type="evidence" value="ECO:0007669"/>
    <property type="project" value="UniProtKB-ARBA"/>
</dbReference>
<keyword evidence="14" id="KW-1185">Reference proteome</keyword>
<evidence type="ECO:0000259" key="10">
    <source>
        <dbReference type="PROSITE" id="PS50090"/>
    </source>
</evidence>
<evidence type="ECO:0000259" key="11">
    <source>
        <dbReference type="PROSITE" id="PS51294"/>
    </source>
</evidence>
<dbReference type="EMBL" id="CP136891">
    <property type="protein sequence ID" value="WOK97215.1"/>
    <property type="molecule type" value="Genomic_DNA"/>
</dbReference>
<dbReference type="Pfam" id="PF00249">
    <property type="entry name" value="Myb_DNA-binding"/>
    <property type="match status" value="1"/>
</dbReference>
<dbReference type="FunFam" id="1.20.58.2010:FF:000003">
    <property type="entry name" value="Rop guanine nucleotide exchange factor 14"/>
    <property type="match status" value="1"/>
</dbReference>
<evidence type="ECO:0000313" key="14">
    <source>
        <dbReference type="Proteomes" id="UP001327560"/>
    </source>
</evidence>
<dbReference type="GO" id="GO:0003677">
    <property type="term" value="F:DNA binding"/>
    <property type="evidence" value="ECO:0007669"/>
    <property type="project" value="UniProtKB-KW"/>
</dbReference>
<gene>
    <name evidence="13" type="ORF">Cni_G05923</name>
</gene>
<accession>A0AAQ3Q3M0</accession>
<dbReference type="InterPro" id="IPR005512">
    <property type="entry name" value="PRONE_dom"/>
</dbReference>
<keyword evidence="4" id="KW-0805">Transcription regulation</keyword>
<dbReference type="PROSITE" id="PS51334">
    <property type="entry name" value="PRONE"/>
    <property type="match status" value="1"/>
</dbReference>
<dbReference type="PROSITE" id="PS50090">
    <property type="entry name" value="MYB_LIKE"/>
    <property type="match status" value="3"/>
</dbReference>
<feature type="region of interest" description="Disordered" evidence="9">
    <location>
        <begin position="1"/>
        <end position="49"/>
    </location>
</feature>
<feature type="domain" description="Myb-like" evidence="10">
    <location>
        <begin position="146"/>
        <end position="196"/>
    </location>
</feature>
<dbReference type="InterPro" id="IPR009057">
    <property type="entry name" value="Homeodomain-like_sf"/>
</dbReference>
<feature type="domain" description="HTH myb-type" evidence="11">
    <location>
        <begin position="150"/>
        <end position="200"/>
    </location>
</feature>